<dbReference type="Proteomes" id="UP000244962">
    <property type="component" value="Unassembled WGS sequence"/>
</dbReference>
<dbReference type="InterPro" id="IPR010099">
    <property type="entry name" value="SDR39U1"/>
</dbReference>
<evidence type="ECO:0000256" key="1">
    <source>
        <dbReference type="ARBA" id="ARBA00009353"/>
    </source>
</evidence>
<reference evidence="5" key="1">
    <citation type="submission" date="2018-04" db="EMBL/GenBank/DDBJ databases">
        <authorList>
            <person name="Liu S."/>
            <person name="Wang Z."/>
            <person name="Li J."/>
        </authorList>
    </citation>
    <scope>NUCLEOTIDE SEQUENCE [LARGE SCALE GENOMIC DNA]</scope>
    <source>
        <strain evidence="5">622</strain>
    </source>
</reference>
<dbReference type="NCBIfam" id="TIGR01777">
    <property type="entry name" value="yfcH"/>
    <property type="match status" value="1"/>
</dbReference>
<dbReference type="InterPro" id="IPR013549">
    <property type="entry name" value="DUF1731"/>
</dbReference>
<evidence type="ECO:0000259" key="2">
    <source>
        <dbReference type="Pfam" id="PF01370"/>
    </source>
</evidence>
<keyword evidence="5" id="KW-1185">Reference proteome</keyword>
<sequence>MRIVISGASGLVGQALTAELSTRGHQVVRLVRRPSRSSEEVTWDPASRRLDPGVISGADAVINLSGASIGRLPWTRQYKRTIMSSRIDATSTLVTAIRGADVTPKVFLSASAAGYYGSRPGEVLTEDSPRGTGFLSDVAEQWETAALRVSDITRVVTLRSGIVLAVDGVLKPLLRLTRLGVSGPLGGGTQHWPWVSLDDEVAAIVHLLDSDLAGPVNITGPTPATATALMQYLAKRMRRPFWLPVPAFAVRLLLGDAAKDLLLVDQRTKPERLFNDGFIFRHGIMEQAVDAALERGR</sequence>
<dbReference type="EMBL" id="QEFB01000006">
    <property type="protein sequence ID" value="PWC07117.1"/>
    <property type="molecule type" value="Genomic_DNA"/>
</dbReference>
<name>A0A2U1TDZ4_9MICO</name>
<organism evidence="4 5">
    <name type="scientific">Mycetocola zhujimingii</name>
    <dbReference type="NCBI Taxonomy" id="2079792"/>
    <lineage>
        <taxon>Bacteria</taxon>
        <taxon>Bacillati</taxon>
        <taxon>Actinomycetota</taxon>
        <taxon>Actinomycetes</taxon>
        <taxon>Micrococcales</taxon>
        <taxon>Microbacteriaceae</taxon>
        <taxon>Mycetocola</taxon>
    </lineage>
</organism>
<protein>
    <submittedName>
        <fullName evidence="4">TIGR01777 family protein</fullName>
    </submittedName>
</protein>
<evidence type="ECO:0000259" key="3">
    <source>
        <dbReference type="Pfam" id="PF08338"/>
    </source>
</evidence>
<dbReference type="Pfam" id="PF08338">
    <property type="entry name" value="DUF1731"/>
    <property type="match status" value="1"/>
</dbReference>
<dbReference type="PANTHER" id="PTHR11092:SF0">
    <property type="entry name" value="EPIMERASE FAMILY PROTEIN SDR39U1"/>
    <property type="match status" value="1"/>
</dbReference>
<comment type="similarity">
    <text evidence="1">Belongs to the NAD(P)-dependent epimerase/dehydratase family. SDR39U1 subfamily.</text>
</comment>
<dbReference type="AlphaFoldDB" id="A0A2U1TDZ4"/>
<dbReference type="SUPFAM" id="SSF51735">
    <property type="entry name" value="NAD(P)-binding Rossmann-fold domains"/>
    <property type="match status" value="1"/>
</dbReference>
<dbReference type="InterPro" id="IPR001509">
    <property type="entry name" value="Epimerase_deHydtase"/>
</dbReference>
<dbReference type="Pfam" id="PF01370">
    <property type="entry name" value="Epimerase"/>
    <property type="match status" value="1"/>
</dbReference>
<evidence type="ECO:0000313" key="4">
    <source>
        <dbReference type="EMBL" id="PWC07117.1"/>
    </source>
</evidence>
<gene>
    <name evidence="4" type="ORF">DF223_07480</name>
</gene>
<dbReference type="Gene3D" id="3.40.50.720">
    <property type="entry name" value="NAD(P)-binding Rossmann-like Domain"/>
    <property type="match status" value="1"/>
</dbReference>
<dbReference type="InterPro" id="IPR036291">
    <property type="entry name" value="NAD(P)-bd_dom_sf"/>
</dbReference>
<feature type="domain" description="DUF1731" evidence="3">
    <location>
        <begin position="245"/>
        <end position="290"/>
    </location>
</feature>
<dbReference type="PANTHER" id="PTHR11092">
    <property type="entry name" value="SUGAR NUCLEOTIDE EPIMERASE RELATED"/>
    <property type="match status" value="1"/>
</dbReference>
<feature type="domain" description="NAD-dependent epimerase/dehydratase" evidence="2">
    <location>
        <begin position="3"/>
        <end position="211"/>
    </location>
</feature>
<comment type="caution">
    <text evidence="4">The sequence shown here is derived from an EMBL/GenBank/DDBJ whole genome shotgun (WGS) entry which is preliminary data.</text>
</comment>
<proteinExistence type="inferred from homology"/>
<dbReference type="RefSeq" id="WP_108962743.1">
    <property type="nucleotide sequence ID" value="NZ_QEFB01000006.1"/>
</dbReference>
<evidence type="ECO:0000313" key="5">
    <source>
        <dbReference type="Proteomes" id="UP000244962"/>
    </source>
</evidence>
<accession>A0A2U1TDZ4</accession>